<dbReference type="InterPro" id="IPR023465">
    <property type="entry name" value="Riboflavin_kinase_dom_sf"/>
</dbReference>
<accession>A0A837HRV2</accession>
<evidence type="ECO:0000256" key="2">
    <source>
        <dbReference type="ARBA" id="ARBA00022630"/>
    </source>
</evidence>
<dbReference type="EC" id="2.7.1.26" evidence="1"/>
<sequence>MLYNISGKVIKGDGYGRKIGFPTVNLARDFSKEKEFPPDGVYAGTALLDSVEYRAGIVIGPLDKVEAHLIGYAGDAYGKEVTLQIKKFIRDYKKFNTEQELIIQIKKDMELC</sequence>
<dbReference type="PANTHER" id="PTHR22749">
    <property type="entry name" value="RIBOFLAVIN KINASE/FMN ADENYLYLTRANSFERASE"/>
    <property type="match status" value="1"/>
</dbReference>
<dbReference type="GO" id="GO:0009398">
    <property type="term" value="P:FMN biosynthetic process"/>
    <property type="evidence" value="ECO:0007669"/>
    <property type="project" value="TreeGrafter"/>
</dbReference>
<dbReference type="PANTHER" id="PTHR22749:SF6">
    <property type="entry name" value="RIBOFLAVIN KINASE"/>
    <property type="match status" value="1"/>
</dbReference>
<dbReference type="GO" id="GO:0008531">
    <property type="term" value="F:riboflavin kinase activity"/>
    <property type="evidence" value="ECO:0007669"/>
    <property type="project" value="UniProtKB-EC"/>
</dbReference>
<evidence type="ECO:0000256" key="1">
    <source>
        <dbReference type="ARBA" id="ARBA00012105"/>
    </source>
</evidence>
<keyword evidence="2" id="KW-0285">Flavoprotein</keyword>
<keyword evidence="6" id="KW-0067">ATP-binding</keyword>
<gene>
    <name evidence="9" type="ORF">UT27_C0004G0047</name>
</gene>
<dbReference type="GO" id="GO:0009231">
    <property type="term" value="P:riboflavin biosynthetic process"/>
    <property type="evidence" value="ECO:0007669"/>
    <property type="project" value="InterPro"/>
</dbReference>
<keyword evidence="9" id="KW-0418">Kinase</keyword>
<feature type="domain" description="Riboflavin kinase" evidence="8">
    <location>
        <begin position="1"/>
        <end position="112"/>
    </location>
</feature>
<keyword evidence="9" id="KW-0548">Nucleotidyltransferase</keyword>
<comment type="caution">
    <text evidence="9">The sequence shown here is derived from an EMBL/GenBank/DDBJ whole genome shotgun (WGS) entry which is preliminary data.</text>
</comment>
<keyword evidence="5" id="KW-0547">Nucleotide-binding</keyword>
<evidence type="ECO:0000313" key="9">
    <source>
        <dbReference type="EMBL" id="KKR01976.1"/>
    </source>
</evidence>
<keyword evidence="3" id="KW-0288">FMN</keyword>
<dbReference type="EMBL" id="LBWE01000004">
    <property type="protein sequence ID" value="KKR01976.1"/>
    <property type="molecule type" value="Genomic_DNA"/>
</dbReference>
<dbReference type="AlphaFoldDB" id="A0A837HRV2"/>
<proteinExistence type="predicted"/>
<dbReference type="InterPro" id="IPR023468">
    <property type="entry name" value="Riboflavin_kinase"/>
</dbReference>
<dbReference type="SUPFAM" id="SSF82114">
    <property type="entry name" value="Riboflavin kinase-like"/>
    <property type="match status" value="1"/>
</dbReference>
<dbReference type="GO" id="GO:0005524">
    <property type="term" value="F:ATP binding"/>
    <property type="evidence" value="ECO:0007669"/>
    <property type="project" value="UniProtKB-KW"/>
</dbReference>
<name>A0A837HRV2_9BACT</name>
<dbReference type="Gene3D" id="2.40.30.30">
    <property type="entry name" value="Riboflavin kinase-like"/>
    <property type="match status" value="1"/>
</dbReference>
<dbReference type="Pfam" id="PF01687">
    <property type="entry name" value="Flavokinase"/>
    <property type="match status" value="1"/>
</dbReference>
<organism evidence="9 10">
    <name type="scientific">Candidatus Nomurabacteria bacterium GW2011_GWD2_39_12</name>
    <dbReference type="NCBI Taxonomy" id="1618759"/>
    <lineage>
        <taxon>Bacteria</taxon>
        <taxon>Candidatus Nomuraibacteriota</taxon>
    </lineage>
</organism>
<dbReference type="Proteomes" id="UP000033998">
    <property type="component" value="Unassembled WGS sequence"/>
</dbReference>
<evidence type="ECO:0000256" key="3">
    <source>
        <dbReference type="ARBA" id="ARBA00022643"/>
    </source>
</evidence>
<dbReference type="GO" id="GO:0016779">
    <property type="term" value="F:nucleotidyltransferase activity"/>
    <property type="evidence" value="ECO:0007669"/>
    <property type="project" value="UniProtKB-KW"/>
</dbReference>
<evidence type="ECO:0000259" key="8">
    <source>
        <dbReference type="SMART" id="SM00904"/>
    </source>
</evidence>
<evidence type="ECO:0000256" key="6">
    <source>
        <dbReference type="ARBA" id="ARBA00022840"/>
    </source>
</evidence>
<evidence type="ECO:0000256" key="4">
    <source>
        <dbReference type="ARBA" id="ARBA00022679"/>
    </source>
</evidence>
<protein>
    <recommendedName>
        <fullName evidence="1">riboflavin kinase</fullName>
        <ecNumber evidence="1">2.7.1.26</ecNumber>
    </recommendedName>
</protein>
<evidence type="ECO:0000256" key="7">
    <source>
        <dbReference type="ARBA" id="ARBA00047880"/>
    </source>
</evidence>
<reference evidence="9 10" key="1">
    <citation type="journal article" date="2015" name="Nature">
        <title>rRNA introns, odd ribosomes, and small enigmatic genomes across a large radiation of phyla.</title>
        <authorList>
            <person name="Brown C.T."/>
            <person name="Hug L.A."/>
            <person name="Thomas B.C."/>
            <person name="Sharon I."/>
            <person name="Castelle C.J."/>
            <person name="Singh A."/>
            <person name="Wilkins M.J."/>
            <person name="Williams K.H."/>
            <person name="Banfield J.F."/>
        </authorList>
    </citation>
    <scope>NUCLEOTIDE SEQUENCE [LARGE SCALE GENOMIC DNA]</scope>
</reference>
<evidence type="ECO:0000313" key="10">
    <source>
        <dbReference type="Proteomes" id="UP000033998"/>
    </source>
</evidence>
<dbReference type="SMART" id="SM00904">
    <property type="entry name" value="Flavokinase"/>
    <property type="match status" value="1"/>
</dbReference>
<keyword evidence="4 9" id="KW-0808">Transferase</keyword>
<evidence type="ECO:0000256" key="5">
    <source>
        <dbReference type="ARBA" id="ARBA00022741"/>
    </source>
</evidence>
<dbReference type="InterPro" id="IPR015865">
    <property type="entry name" value="Riboflavin_kinase_bac/euk"/>
</dbReference>
<comment type="catalytic activity">
    <reaction evidence="7">
        <text>riboflavin + ATP = FMN + ADP + H(+)</text>
        <dbReference type="Rhea" id="RHEA:14357"/>
        <dbReference type="ChEBI" id="CHEBI:15378"/>
        <dbReference type="ChEBI" id="CHEBI:30616"/>
        <dbReference type="ChEBI" id="CHEBI:57986"/>
        <dbReference type="ChEBI" id="CHEBI:58210"/>
        <dbReference type="ChEBI" id="CHEBI:456216"/>
        <dbReference type="EC" id="2.7.1.26"/>
    </reaction>
</comment>